<dbReference type="SUPFAM" id="SSF56784">
    <property type="entry name" value="HAD-like"/>
    <property type="match status" value="1"/>
</dbReference>
<accession>A0A0R1H4J6</accession>
<comment type="caution">
    <text evidence="1">The sequence shown here is derived from an EMBL/GenBank/DDBJ whole genome shotgun (WGS) entry which is preliminary data.</text>
</comment>
<dbReference type="PROSITE" id="PS01228">
    <property type="entry name" value="COF_1"/>
    <property type="match status" value="1"/>
</dbReference>
<dbReference type="NCBIfam" id="TIGR01484">
    <property type="entry name" value="HAD-SF-IIB"/>
    <property type="match status" value="1"/>
</dbReference>
<dbReference type="InterPro" id="IPR036412">
    <property type="entry name" value="HAD-like_sf"/>
</dbReference>
<dbReference type="NCBIfam" id="TIGR00099">
    <property type="entry name" value="Cof-subfamily"/>
    <property type="match status" value="1"/>
</dbReference>
<dbReference type="PATRIC" id="fig|1423722.3.peg.455"/>
<dbReference type="GO" id="GO:0000287">
    <property type="term" value="F:magnesium ion binding"/>
    <property type="evidence" value="ECO:0007669"/>
    <property type="project" value="TreeGrafter"/>
</dbReference>
<dbReference type="InterPro" id="IPR006379">
    <property type="entry name" value="HAD-SF_hydro_IIB"/>
</dbReference>
<dbReference type="EMBL" id="AZCV01000001">
    <property type="protein sequence ID" value="KRK38756.1"/>
    <property type="molecule type" value="Genomic_DNA"/>
</dbReference>
<dbReference type="CDD" id="cd07516">
    <property type="entry name" value="HAD_Pase"/>
    <property type="match status" value="1"/>
</dbReference>
<dbReference type="PANTHER" id="PTHR10000">
    <property type="entry name" value="PHOSPHOSERINE PHOSPHATASE"/>
    <property type="match status" value="1"/>
</dbReference>
<keyword evidence="2" id="KW-1185">Reference proteome</keyword>
<sequence>MIKLIASDMDGTLLNDKMQISPGNVAAIKQAQAQGVEFLVATGRELKEAEPLVEAAGLHTGYITLNGARVFNTAGELSVDLPIADETAAKWVHDLKDADYYFELVTGKGVYSDDRVRRIQNVADLLVDLNPDTNFKTGMILAAARLEIININYVDNYQNLLDDPTTDIYKIIVFSSRGQSAFSGIRDEIAASNELIVTSSSENNIEINNIKAQKGLALVDYAAERGIKREEIMAIGDNLNDESMIRMAGTGVAMGNAIDYIKKIADDVTTVNTDDGVGASILKHILE</sequence>
<dbReference type="PANTHER" id="PTHR10000:SF55">
    <property type="entry name" value="5-AMINO-6-(5-PHOSPHO-D-RIBITYLAMINO)URACIL PHOSPHATASE YCSE"/>
    <property type="match status" value="1"/>
</dbReference>
<dbReference type="SFLD" id="SFLDS00003">
    <property type="entry name" value="Haloacid_Dehalogenase"/>
    <property type="match status" value="1"/>
</dbReference>
<keyword evidence="1" id="KW-0378">Hydrolase</keyword>
<dbReference type="SFLD" id="SFLDG01144">
    <property type="entry name" value="C2.B.4:_PGP_Like"/>
    <property type="match status" value="1"/>
</dbReference>
<gene>
    <name evidence="1" type="ORF">FC62_GL000447</name>
</gene>
<dbReference type="RefSeq" id="WP_056945987.1">
    <property type="nucleotide sequence ID" value="NZ_AZCV01000001.1"/>
</dbReference>
<dbReference type="SFLD" id="SFLDG01140">
    <property type="entry name" value="C2.B:_Phosphomannomutase_and_P"/>
    <property type="match status" value="1"/>
</dbReference>
<dbReference type="Proteomes" id="UP000050909">
    <property type="component" value="Unassembled WGS sequence"/>
</dbReference>
<proteinExistence type="predicted"/>
<name>A0A0R1H4J6_9LACO</name>
<reference evidence="1 2" key="1">
    <citation type="journal article" date="2015" name="Genome Announc.">
        <title>Expanding the biotechnology potential of lactobacilli through comparative genomics of 213 strains and associated genera.</title>
        <authorList>
            <person name="Sun Z."/>
            <person name="Harris H.M."/>
            <person name="McCann A."/>
            <person name="Guo C."/>
            <person name="Argimon S."/>
            <person name="Zhang W."/>
            <person name="Yang X."/>
            <person name="Jeffery I.B."/>
            <person name="Cooney J.C."/>
            <person name="Kagawa T.F."/>
            <person name="Liu W."/>
            <person name="Song Y."/>
            <person name="Salvetti E."/>
            <person name="Wrobel A."/>
            <person name="Rasinkangas P."/>
            <person name="Parkhill J."/>
            <person name="Rea M.C."/>
            <person name="O'Sullivan O."/>
            <person name="Ritari J."/>
            <person name="Douillard F.P."/>
            <person name="Paul Ross R."/>
            <person name="Yang R."/>
            <person name="Briner A.E."/>
            <person name="Felis G.E."/>
            <person name="de Vos W.M."/>
            <person name="Barrangou R."/>
            <person name="Klaenhammer T.R."/>
            <person name="Caufield P.W."/>
            <person name="Cui Y."/>
            <person name="Zhang H."/>
            <person name="O'Toole P.W."/>
        </authorList>
    </citation>
    <scope>NUCLEOTIDE SEQUENCE [LARGE SCALE GENOMIC DNA]</scope>
    <source>
        <strain evidence="1 2">DSM 20534</strain>
    </source>
</reference>
<dbReference type="Gene3D" id="3.30.1240.10">
    <property type="match status" value="1"/>
</dbReference>
<organism evidence="1 2">
    <name type="scientific">Amylolactobacillus amylotrophicus DSM 20534</name>
    <dbReference type="NCBI Taxonomy" id="1423722"/>
    <lineage>
        <taxon>Bacteria</taxon>
        <taxon>Bacillati</taxon>
        <taxon>Bacillota</taxon>
        <taxon>Bacilli</taxon>
        <taxon>Lactobacillales</taxon>
        <taxon>Lactobacillaceae</taxon>
        <taxon>Amylolactobacillus</taxon>
    </lineage>
</organism>
<protein>
    <submittedName>
        <fullName evidence="1">Hydrolase, had superfamily, cof family</fullName>
    </submittedName>
</protein>
<dbReference type="AlphaFoldDB" id="A0A0R1H4J6"/>
<dbReference type="GO" id="GO:0016791">
    <property type="term" value="F:phosphatase activity"/>
    <property type="evidence" value="ECO:0007669"/>
    <property type="project" value="TreeGrafter"/>
</dbReference>
<dbReference type="InterPro" id="IPR000150">
    <property type="entry name" value="Cof"/>
</dbReference>
<evidence type="ECO:0000313" key="2">
    <source>
        <dbReference type="Proteomes" id="UP000050909"/>
    </source>
</evidence>
<dbReference type="Gene3D" id="3.40.50.1000">
    <property type="entry name" value="HAD superfamily/HAD-like"/>
    <property type="match status" value="1"/>
</dbReference>
<dbReference type="Pfam" id="PF08282">
    <property type="entry name" value="Hydrolase_3"/>
    <property type="match status" value="1"/>
</dbReference>
<dbReference type="PROSITE" id="PS01229">
    <property type="entry name" value="COF_2"/>
    <property type="match status" value="1"/>
</dbReference>
<dbReference type="InterPro" id="IPR023214">
    <property type="entry name" value="HAD_sf"/>
</dbReference>
<dbReference type="GO" id="GO:0005829">
    <property type="term" value="C:cytosol"/>
    <property type="evidence" value="ECO:0007669"/>
    <property type="project" value="TreeGrafter"/>
</dbReference>
<evidence type="ECO:0000313" key="1">
    <source>
        <dbReference type="EMBL" id="KRK38756.1"/>
    </source>
</evidence>